<dbReference type="Gene3D" id="1.20.120.450">
    <property type="entry name" value="dinb family like domain"/>
    <property type="match status" value="1"/>
</dbReference>
<keyword evidence="2" id="KW-1185">Reference proteome</keyword>
<organism evidence="1 2">
    <name type="scientific">Roseibium porphyridii</name>
    <dbReference type="NCBI Taxonomy" id="2866279"/>
    <lineage>
        <taxon>Bacteria</taxon>
        <taxon>Pseudomonadati</taxon>
        <taxon>Pseudomonadota</taxon>
        <taxon>Alphaproteobacteria</taxon>
        <taxon>Hyphomicrobiales</taxon>
        <taxon>Stappiaceae</taxon>
        <taxon>Roseibium</taxon>
    </lineage>
</organism>
<sequence length="166" mass="18984">MAATSKQQLLDLTAKEWQKLLKILDELPAILRLQKDEDETSPKDIIGHRAHWIELYLGWFRDGRAGKEVYFPAKGYKWNETKRYNADLRQQQAGLTWDAARSMLESSNAELLALIESLSEEELYGGPMKGANNNWTTGRWAEAAGPSHYRSAAKYLRQKMRAATVK</sequence>
<accession>A0ABY8F339</accession>
<dbReference type="InterPro" id="IPR034660">
    <property type="entry name" value="DinB/YfiT-like"/>
</dbReference>
<evidence type="ECO:0000313" key="2">
    <source>
        <dbReference type="Proteomes" id="UP001209803"/>
    </source>
</evidence>
<dbReference type="PANTHER" id="PTHR40658">
    <property type="match status" value="1"/>
</dbReference>
<reference evidence="1 2" key="1">
    <citation type="submission" date="2023-03" db="EMBL/GenBank/DDBJ databases">
        <title>Roseibium porphyridii sp. nov. and Roseibium rhodosorbium sp. nov. isolated from marine algae, Porphyridium cruentum and Rhodosorus marinus, respectively.</title>
        <authorList>
            <person name="Lee M.W."/>
            <person name="Choi B.J."/>
            <person name="Lee J.K."/>
            <person name="Choi D.G."/>
            <person name="Baek J.H."/>
            <person name="Bayburt H."/>
            <person name="Kim J.M."/>
            <person name="Han D.M."/>
            <person name="Kim K.H."/>
            <person name="Jeon C.O."/>
        </authorList>
    </citation>
    <scope>NUCLEOTIDE SEQUENCE [LARGE SCALE GENOMIC DNA]</scope>
    <source>
        <strain evidence="1 2">KMA01</strain>
    </source>
</reference>
<gene>
    <name evidence="1" type="ORF">K1718_21855</name>
</gene>
<dbReference type="RefSeq" id="WP_265680863.1">
    <property type="nucleotide sequence ID" value="NZ_CP120863.1"/>
</dbReference>
<dbReference type="EMBL" id="CP120863">
    <property type="protein sequence ID" value="WFE88779.1"/>
    <property type="molecule type" value="Genomic_DNA"/>
</dbReference>
<dbReference type="SUPFAM" id="SSF109854">
    <property type="entry name" value="DinB/YfiT-like putative metalloenzymes"/>
    <property type="match status" value="1"/>
</dbReference>
<proteinExistence type="predicted"/>
<protein>
    <submittedName>
        <fullName evidence="1">ClbS/DfsB family four-helix bundle protein</fullName>
    </submittedName>
</protein>
<dbReference type="InterPro" id="IPR012550">
    <property type="entry name" value="DUF1706"/>
</dbReference>
<dbReference type="Proteomes" id="UP001209803">
    <property type="component" value="Chromosome"/>
</dbReference>
<evidence type="ECO:0000313" key="1">
    <source>
        <dbReference type="EMBL" id="WFE88779.1"/>
    </source>
</evidence>
<name>A0ABY8F339_9HYPH</name>
<dbReference type="PANTHER" id="PTHR40658:SF4">
    <property type="entry name" value="HYPOTHETICAL CYTOSOLIC PROTEIN"/>
    <property type="match status" value="1"/>
</dbReference>
<dbReference type="Pfam" id="PF08020">
    <property type="entry name" value="DUF1706"/>
    <property type="match status" value="1"/>
</dbReference>